<dbReference type="SMART" id="SM00304">
    <property type="entry name" value="HAMP"/>
    <property type="match status" value="2"/>
</dbReference>
<proteinExistence type="inferred from homology"/>
<gene>
    <name evidence="9" type="ORF">C445_15501</name>
    <name evidence="8" type="ORF">CHINAEXTREME_15910</name>
</gene>
<dbReference type="PRINTS" id="PR00260">
    <property type="entry name" value="CHEMTRNSDUCR"/>
</dbReference>
<keyword evidence="1 3" id="KW-0807">Transducer</keyword>
<keyword evidence="4" id="KW-0175">Coiled coil</keyword>
<evidence type="ECO:0000313" key="11">
    <source>
        <dbReference type="Proteomes" id="UP000186547"/>
    </source>
</evidence>
<feature type="domain" description="HAMP" evidence="7">
    <location>
        <begin position="302"/>
        <end position="359"/>
    </location>
</feature>
<dbReference type="EMBL" id="CP019285">
    <property type="protein sequence ID" value="APW99162.1"/>
    <property type="molecule type" value="Genomic_DNA"/>
</dbReference>
<sequence>MAERIADTRIDSARRAVGYGGDAKRQFDTVTPDEQPELEIGTDDVESMYSSSIGADAVADQTALLSSVLESEAGIDRERRIAHVAGTQASQGAPPSEFVASYGAVVDGLVDEAFDALEAGVSPSEAREALRSGLRATLVDLQVGADAFADEGVESEVPLADVFEAIPYPAFLIADDHTVLAYNDPLNRLLGLDEGHREFLGDDNRETIAAATYTDGRRHRSLVDKVAENPRDAEDHWDVERVDEEYGYADRIVYEDTSVTKDKQGRETHISFLAMPLFDEDGDLEAVLELVEDRSEEILHERAVTELIGEVTDTLGRVGEGDLSARATFEDEHDVVNPALLELTDDVNEMAENFQSLVERVDDRTRELEGSIERAAESAYRIDEQVADQNDSLEAVADEISDFSATMEEVAASSDGVVEAAEDALEEADSGVEAGEDAREVTDDLVETSEDLFETVEQLDEYMEEIDAVVELIDDIADQTNLLAINANIEAAKADETGASFAVVANEVKTLATETQGHTEEIADQIQLVREQADETVEGVETARERIEDVDAEIENALESFREISRQAESAATGIEEVADANDDQATTVEEVAATVEDLRSSSDAVRETTQEIVGETEQQEAAVEELAENVRELSNSSGDREA</sequence>
<dbReference type="Proteomes" id="UP000186547">
    <property type="component" value="Chromosome"/>
</dbReference>
<reference evidence="9 10" key="2">
    <citation type="journal article" date="2014" name="PLoS Genet.">
        <title>Phylogenetically driven sequencing of extremely halophilic archaea reveals strategies for static and dynamic osmo-response.</title>
        <authorList>
            <person name="Becker E.A."/>
            <person name="Seitzer P.M."/>
            <person name="Tritt A."/>
            <person name="Larsen D."/>
            <person name="Krusor M."/>
            <person name="Yao A.I."/>
            <person name="Wu D."/>
            <person name="Madern D."/>
            <person name="Eisen J.A."/>
            <person name="Darling A.E."/>
            <person name="Facciotti M.T."/>
        </authorList>
    </citation>
    <scope>NUCLEOTIDE SEQUENCE [LARGE SCALE GENOMIC DNA]</scope>
    <source>
        <strain evidence="9 10">AJ5</strain>
    </source>
</reference>
<evidence type="ECO:0000259" key="7">
    <source>
        <dbReference type="PROSITE" id="PS50885"/>
    </source>
</evidence>
<dbReference type="Proteomes" id="UP000011555">
    <property type="component" value="Unassembled WGS sequence"/>
</dbReference>
<evidence type="ECO:0000313" key="8">
    <source>
        <dbReference type="EMBL" id="APW99162.1"/>
    </source>
</evidence>
<dbReference type="RefSeq" id="WP_007142806.1">
    <property type="nucleotide sequence ID" value="NZ_AOLZ01000056.1"/>
</dbReference>
<dbReference type="GO" id="GO:0016020">
    <property type="term" value="C:membrane"/>
    <property type="evidence" value="ECO:0007669"/>
    <property type="project" value="InterPro"/>
</dbReference>
<evidence type="ECO:0000256" key="3">
    <source>
        <dbReference type="PROSITE-ProRule" id="PRU00284"/>
    </source>
</evidence>
<dbReference type="PROSITE" id="PS50111">
    <property type="entry name" value="CHEMOTAXIS_TRANSDUC_2"/>
    <property type="match status" value="1"/>
</dbReference>
<dbReference type="PANTHER" id="PTHR32089:SF112">
    <property type="entry name" value="LYSOZYME-LIKE PROTEIN-RELATED"/>
    <property type="match status" value="1"/>
</dbReference>
<feature type="coiled-coil region" evidence="4">
    <location>
        <begin position="540"/>
        <end position="567"/>
    </location>
</feature>
<feature type="region of interest" description="Disordered" evidence="5">
    <location>
        <begin position="599"/>
        <end position="643"/>
    </location>
</feature>
<evidence type="ECO:0000259" key="6">
    <source>
        <dbReference type="PROSITE" id="PS50111"/>
    </source>
</evidence>
<evidence type="ECO:0000313" key="9">
    <source>
        <dbReference type="EMBL" id="EMA30727.1"/>
    </source>
</evidence>
<dbReference type="InterPro" id="IPR004089">
    <property type="entry name" value="MCPsignal_dom"/>
</dbReference>
<dbReference type="SMART" id="SM00283">
    <property type="entry name" value="MA"/>
    <property type="match status" value="1"/>
</dbReference>
<dbReference type="InterPro" id="IPR004090">
    <property type="entry name" value="Chemotax_Me-accpt_rcpt"/>
</dbReference>
<keyword evidence="10" id="KW-1185">Reference proteome</keyword>
<name>M0LAY1_NATLA</name>
<dbReference type="Gene3D" id="3.30.450.20">
    <property type="entry name" value="PAS domain"/>
    <property type="match status" value="1"/>
</dbReference>
<protein>
    <submittedName>
        <fullName evidence="9">Transducer protein htr31</fullName>
    </submittedName>
</protein>
<feature type="compositionally biased region" description="Basic and acidic residues" evidence="5">
    <location>
        <begin position="599"/>
        <end position="610"/>
    </location>
</feature>
<evidence type="ECO:0000256" key="2">
    <source>
        <dbReference type="ARBA" id="ARBA00029447"/>
    </source>
</evidence>
<evidence type="ECO:0000256" key="1">
    <source>
        <dbReference type="ARBA" id="ARBA00023224"/>
    </source>
</evidence>
<dbReference type="EMBL" id="AOLZ01000056">
    <property type="protein sequence ID" value="EMA30727.1"/>
    <property type="molecule type" value="Genomic_DNA"/>
</dbReference>
<dbReference type="GO" id="GO:0007165">
    <property type="term" value="P:signal transduction"/>
    <property type="evidence" value="ECO:0007669"/>
    <property type="project" value="UniProtKB-KW"/>
</dbReference>
<evidence type="ECO:0000256" key="4">
    <source>
        <dbReference type="SAM" id="Coils"/>
    </source>
</evidence>
<evidence type="ECO:0000256" key="5">
    <source>
        <dbReference type="SAM" id="MobiDB-lite"/>
    </source>
</evidence>
<dbReference type="PROSITE" id="PS50885">
    <property type="entry name" value="HAMP"/>
    <property type="match status" value="1"/>
</dbReference>
<dbReference type="PROSITE" id="PS50007">
    <property type="entry name" value="PIPLC_X_DOMAIN"/>
    <property type="match status" value="1"/>
</dbReference>
<dbReference type="PANTHER" id="PTHR32089">
    <property type="entry name" value="METHYL-ACCEPTING CHEMOTAXIS PROTEIN MCPB"/>
    <property type="match status" value="1"/>
</dbReference>
<reference evidence="8 11" key="1">
    <citation type="journal article" date="2011" name="J. Bacteriol.">
        <title>Genome sequence of Halobiforma lacisalsi AJ5, an extremely halophilic archaeon which harbors a bop gene.</title>
        <authorList>
            <person name="Jiang X."/>
            <person name="Wang S."/>
            <person name="Cheng H."/>
            <person name="Huo Y."/>
            <person name="Zhang X."/>
            <person name="Zhu X."/>
            <person name="Han X."/>
            <person name="Ni P."/>
            <person name="Wu M."/>
        </authorList>
    </citation>
    <scope>NUCLEOTIDE SEQUENCE [LARGE SCALE GENOMIC DNA]</scope>
    <source>
        <strain evidence="8 11">AJ5</strain>
    </source>
</reference>
<organism evidence="9 10">
    <name type="scientific">Natronobacterium lacisalsi AJ5</name>
    <dbReference type="NCBI Taxonomy" id="358396"/>
    <lineage>
        <taxon>Archaea</taxon>
        <taxon>Methanobacteriati</taxon>
        <taxon>Methanobacteriota</taxon>
        <taxon>Stenosarchaea group</taxon>
        <taxon>Halobacteria</taxon>
        <taxon>Halobacteriales</taxon>
        <taxon>Natrialbaceae</taxon>
        <taxon>Natronobacterium</taxon>
    </lineage>
</organism>
<dbReference type="Gene3D" id="1.10.287.950">
    <property type="entry name" value="Methyl-accepting chemotaxis protein"/>
    <property type="match status" value="1"/>
</dbReference>
<dbReference type="GeneID" id="30922640"/>
<dbReference type="GO" id="GO:0006935">
    <property type="term" value="P:chemotaxis"/>
    <property type="evidence" value="ECO:0007669"/>
    <property type="project" value="InterPro"/>
</dbReference>
<dbReference type="KEGG" id="hlc:CHINAEXTREME15910"/>
<evidence type="ECO:0000313" key="10">
    <source>
        <dbReference type="Proteomes" id="UP000011555"/>
    </source>
</evidence>
<dbReference type="PATRIC" id="fig|358396.7.peg.3145"/>
<dbReference type="AlphaFoldDB" id="M0LAY1"/>
<dbReference type="GO" id="GO:0004888">
    <property type="term" value="F:transmembrane signaling receptor activity"/>
    <property type="evidence" value="ECO:0007669"/>
    <property type="project" value="InterPro"/>
</dbReference>
<dbReference type="eggNOG" id="arCOG02318">
    <property type="taxonomic scope" value="Archaea"/>
</dbReference>
<dbReference type="SUPFAM" id="SSF58104">
    <property type="entry name" value="Methyl-accepting chemotaxis protein (MCP) signaling domain"/>
    <property type="match status" value="1"/>
</dbReference>
<comment type="similarity">
    <text evidence="2">Belongs to the methyl-accepting chemotaxis (MCP) protein family.</text>
</comment>
<feature type="domain" description="Methyl-accepting transducer" evidence="6">
    <location>
        <begin position="364"/>
        <end position="600"/>
    </location>
</feature>
<dbReference type="Pfam" id="PF00015">
    <property type="entry name" value="MCPsignal"/>
    <property type="match status" value="1"/>
</dbReference>
<dbReference type="STRING" id="358396.CHINAEXTREME_15910"/>
<reference evidence="8" key="3">
    <citation type="submission" date="2017-01" db="EMBL/GenBank/DDBJ databases">
        <authorList>
            <person name="Mah S.A."/>
            <person name="Swanson W.J."/>
            <person name="Moy G.W."/>
            <person name="Vacquier V.D."/>
        </authorList>
    </citation>
    <scope>NUCLEOTIDE SEQUENCE</scope>
    <source>
        <strain evidence="8">AJ5</strain>
    </source>
</reference>
<dbReference type="InterPro" id="IPR003660">
    <property type="entry name" value="HAMP_dom"/>
</dbReference>
<accession>M0LAY1</accession>